<dbReference type="CDD" id="cd00593">
    <property type="entry name" value="RIBOc"/>
    <property type="match status" value="1"/>
</dbReference>
<dbReference type="PROSITE" id="PS50142">
    <property type="entry name" value="RNASE_3_2"/>
    <property type="match status" value="1"/>
</dbReference>
<reference evidence="3" key="1">
    <citation type="submission" date="2023-03" db="EMBL/GenBank/DDBJ databases">
        <title>Massive genome expansion in bonnet fungi (Mycena s.s.) driven by repeated elements and novel gene families across ecological guilds.</title>
        <authorList>
            <consortium name="Lawrence Berkeley National Laboratory"/>
            <person name="Harder C.B."/>
            <person name="Miyauchi S."/>
            <person name="Viragh M."/>
            <person name="Kuo A."/>
            <person name="Thoen E."/>
            <person name="Andreopoulos B."/>
            <person name="Lu D."/>
            <person name="Skrede I."/>
            <person name="Drula E."/>
            <person name="Henrissat B."/>
            <person name="Morin E."/>
            <person name="Kohler A."/>
            <person name="Barry K."/>
            <person name="LaButti K."/>
            <person name="Morin E."/>
            <person name="Salamov A."/>
            <person name="Lipzen A."/>
            <person name="Mereny Z."/>
            <person name="Hegedus B."/>
            <person name="Baldrian P."/>
            <person name="Stursova M."/>
            <person name="Weitz H."/>
            <person name="Taylor A."/>
            <person name="Grigoriev I.V."/>
            <person name="Nagy L.G."/>
            <person name="Martin F."/>
            <person name="Kauserud H."/>
        </authorList>
    </citation>
    <scope>NUCLEOTIDE SEQUENCE</scope>
    <source>
        <strain evidence="3">CBHHK182m</strain>
    </source>
</reference>
<feature type="compositionally biased region" description="Pro residues" evidence="1">
    <location>
        <begin position="24"/>
        <end position="33"/>
    </location>
</feature>
<feature type="region of interest" description="Disordered" evidence="1">
    <location>
        <begin position="1"/>
        <end position="33"/>
    </location>
</feature>
<dbReference type="GO" id="GO:0006396">
    <property type="term" value="P:RNA processing"/>
    <property type="evidence" value="ECO:0007669"/>
    <property type="project" value="InterPro"/>
</dbReference>
<evidence type="ECO:0000313" key="4">
    <source>
        <dbReference type="Proteomes" id="UP001215598"/>
    </source>
</evidence>
<evidence type="ECO:0000256" key="1">
    <source>
        <dbReference type="SAM" id="MobiDB-lite"/>
    </source>
</evidence>
<gene>
    <name evidence="3" type="ORF">B0H16DRAFT_1520163</name>
</gene>
<organism evidence="3 4">
    <name type="scientific">Mycena metata</name>
    <dbReference type="NCBI Taxonomy" id="1033252"/>
    <lineage>
        <taxon>Eukaryota</taxon>
        <taxon>Fungi</taxon>
        <taxon>Dikarya</taxon>
        <taxon>Basidiomycota</taxon>
        <taxon>Agaricomycotina</taxon>
        <taxon>Agaricomycetes</taxon>
        <taxon>Agaricomycetidae</taxon>
        <taxon>Agaricales</taxon>
        <taxon>Marasmiineae</taxon>
        <taxon>Mycenaceae</taxon>
        <taxon>Mycena</taxon>
    </lineage>
</organism>
<feature type="domain" description="RNase III" evidence="2">
    <location>
        <begin position="314"/>
        <end position="404"/>
    </location>
</feature>
<sequence length="497" mass="55116">MLQRSSKEQAASTPSPTLQMACLAPPPPSPPLDAAPSLKRRLQQFDALPYWEALEVTCPVFSNNYPPALLPLPTAILPTVFAQGKNNDLEWLGDQLVACAVALTIHRIAQDPECRALRSAPIFRTLVSGRFLAHIGVMYGLHLKTANPTTPSMKGVGDLFEAYVGALAQHSGFQTALEWLDRILSAWVETFCADEKMVAAKNLTLSKSIKSRYLSWKRRAAGAPPVPLQPLILPPGAGTKGFRLCAPPDEDCRQLLAAGLPGWDTIDLAAVPLPERYPPIPPPFDAPDLPSLADALTDPLCRLEFLDVEANSAYRIIGEQVFLLALTALAIDKLPTATPAELEESRIECANPALVARLGAILNLHRHFRMLRLDEGDLAAPRITTDHLEGAFHTLLGVMHLRLGWDALFEWLERMLGPWVLAAGYGTLRASDAAEKKRRLRLQCAEKRRIKREEHLREGRERQRLAEERNKQVAMPMRMPKRRRGFNQSRSGGVFFF</sequence>
<name>A0AAD7JNF9_9AGAR</name>
<evidence type="ECO:0000313" key="3">
    <source>
        <dbReference type="EMBL" id="KAJ7768543.1"/>
    </source>
</evidence>
<dbReference type="Gene3D" id="1.10.1520.10">
    <property type="entry name" value="Ribonuclease III domain"/>
    <property type="match status" value="2"/>
</dbReference>
<protein>
    <recommendedName>
        <fullName evidence="2">RNase III domain-containing protein</fullName>
    </recommendedName>
</protein>
<accession>A0AAD7JNF9</accession>
<dbReference type="InterPro" id="IPR000999">
    <property type="entry name" value="RNase_III_dom"/>
</dbReference>
<dbReference type="InterPro" id="IPR036389">
    <property type="entry name" value="RNase_III_sf"/>
</dbReference>
<dbReference type="SMART" id="SM00535">
    <property type="entry name" value="RIBOc"/>
    <property type="match status" value="1"/>
</dbReference>
<evidence type="ECO:0000259" key="2">
    <source>
        <dbReference type="PROSITE" id="PS50142"/>
    </source>
</evidence>
<proteinExistence type="predicted"/>
<keyword evidence="4" id="KW-1185">Reference proteome</keyword>
<feature type="compositionally biased region" description="Polar residues" evidence="1">
    <location>
        <begin position="8"/>
        <end position="18"/>
    </location>
</feature>
<dbReference type="GO" id="GO:0004525">
    <property type="term" value="F:ribonuclease III activity"/>
    <property type="evidence" value="ECO:0007669"/>
    <property type="project" value="InterPro"/>
</dbReference>
<dbReference type="EMBL" id="JARKIB010000020">
    <property type="protein sequence ID" value="KAJ7768543.1"/>
    <property type="molecule type" value="Genomic_DNA"/>
</dbReference>
<dbReference type="AlphaFoldDB" id="A0AAD7JNF9"/>
<dbReference type="SUPFAM" id="SSF69065">
    <property type="entry name" value="RNase III domain-like"/>
    <property type="match status" value="2"/>
</dbReference>
<dbReference type="Proteomes" id="UP001215598">
    <property type="component" value="Unassembled WGS sequence"/>
</dbReference>
<comment type="caution">
    <text evidence="3">The sequence shown here is derived from an EMBL/GenBank/DDBJ whole genome shotgun (WGS) entry which is preliminary data.</text>
</comment>